<dbReference type="KEGG" id="lpil:LIP_2461"/>
<dbReference type="Gene3D" id="3.40.190.10">
    <property type="entry name" value="Periplasmic binding protein-like II"/>
    <property type="match status" value="1"/>
</dbReference>
<reference evidence="7" key="2">
    <citation type="journal article" date="2016" name="Int. J. Syst. Evol. Microbiol.">
        <title>Complete genome sequence and cell structure of Limnochorda pilosa, a Gram-negative spore-former within the phylum Firmicutes.</title>
        <authorList>
            <person name="Watanabe M."/>
            <person name="Kojima H."/>
            <person name="Fukui M."/>
        </authorList>
    </citation>
    <scope>NUCLEOTIDE SEQUENCE [LARGE SCALE GENOMIC DNA]</scope>
    <source>
        <strain evidence="7">HC45</strain>
    </source>
</reference>
<dbReference type="InterPro" id="IPR030678">
    <property type="entry name" value="Peptide/Ni-bd"/>
</dbReference>
<keyword evidence="3 4" id="KW-0732">Signal</keyword>
<keyword evidence="7" id="KW-1185">Reference proteome</keyword>
<dbReference type="GO" id="GO:0015833">
    <property type="term" value="P:peptide transport"/>
    <property type="evidence" value="ECO:0007669"/>
    <property type="project" value="TreeGrafter"/>
</dbReference>
<protein>
    <submittedName>
        <fullName evidence="6">ABC transporter substrate-binding protein</fullName>
    </submittedName>
</protein>
<feature type="signal peptide" evidence="4">
    <location>
        <begin position="1"/>
        <end position="23"/>
    </location>
</feature>
<evidence type="ECO:0000256" key="1">
    <source>
        <dbReference type="ARBA" id="ARBA00005695"/>
    </source>
</evidence>
<dbReference type="GO" id="GO:0042597">
    <property type="term" value="C:periplasmic space"/>
    <property type="evidence" value="ECO:0007669"/>
    <property type="project" value="UniProtKB-ARBA"/>
</dbReference>
<accession>A0A0K2SMS1</accession>
<dbReference type="Pfam" id="PF00496">
    <property type="entry name" value="SBP_bac_5"/>
    <property type="match status" value="1"/>
</dbReference>
<dbReference type="GO" id="GO:1904680">
    <property type="term" value="F:peptide transmembrane transporter activity"/>
    <property type="evidence" value="ECO:0007669"/>
    <property type="project" value="TreeGrafter"/>
</dbReference>
<dbReference type="PATRIC" id="fig|1555112.3.peg.2511"/>
<feature type="domain" description="Solute-binding protein family 5" evidence="5">
    <location>
        <begin position="88"/>
        <end position="479"/>
    </location>
</feature>
<evidence type="ECO:0000256" key="2">
    <source>
        <dbReference type="ARBA" id="ARBA00022448"/>
    </source>
</evidence>
<name>A0A0K2SMS1_LIMPI</name>
<dbReference type="Gene3D" id="3.10.105.10">
    <property type="entry name" value="Dipeptide-binding Protein, Domain 3"/>
    <property type="match status" value="1"/>
</dbReference>
<dbReference type="GO" id="GO:0043190">
    <property type="term" value="C:ATP-binding cassette (ABC) transporter complex"/>
    <property type="evidence" value="ECO:0007669"/>
    <property type="project" value="InterPro"/>
</dbReference>
<dbReference type="EMBL" id="AP014924">
    <property type="protein sequence ID" value="BAS28302.1"/>
    <property type="molecule type" value="Genomic_DNA"/>
</dbReference>
<dbReference type="CDD" id="cd08500">
    <property type="entry name" value="PBP2_NikA_DppA_OppA_like_4"/>
    <property type="match status" value="1"/>
</dbReference>
<dbReference type="InterPro" id="IPR039424">
    <property type="entry name" value="SBP_5"/>
</dbReference>
<keyword evidence="2" id="KW-0813">Transport</keyword>
<evidence type="ECO:0000256" key="4">
    <source>
        <dbReference type="SAM" id="SignalP"/>
    </source>
</evidence>
<gene>
    <name evidence="6" type="ORF">LIP_2461</name>
</gene>
<sequence>MHRTVRWGLVVALALALAGTTLAQAPPHAKTVDPALFQEIGRPGGTLTLSLTSSPKSFNYYGVIDATAYAIMANVLTPLVEENPATFELEPGLAESWDVSEDGRTVTFHLRPVSWSDGEPFTADDVIYTMRHVVMNPNAEGNERARYTFGDQVVRWEKVDARTVRALLPEPYGAFFRVLSHALMLPEHRLADLTEGANPALEAGSFNKAWTTDTPLDQIVGTGPFRLARYDVDQRVVLERNPHFWKVDPQGNPLPYMDRLVYLIVQNEQVQLAQFQAGAIDVLTISAADFPGLKSEEVAGAPIQVFAGNPVTPTPSPPHWAFNFDAKDPELRALFRDARFRAAMEQLVDRERIIDQVYNTLAILPGAPVLPSNKAFYNPKVAEMRRPFDPQAARQTLDGMGLRDVDGDGIRELPSGKDLEFTLTAAVDSQPMSDMAALLREELLQAGVKVNLQLIKFGLAFDKALAGDFESIIMAFGNQADPQLRKAIWQPGRPLYYWHLSTMEGKEQKPVFGEMFDWERRVYELFEKGQVAMDPAERKAYYDEWQEIYARELPVIFIAKGMNLLAVQKSVGNYFQSEDGVNVGTPYTAYRR</sequence>
<evidence type="ECO:0000313" key="6">
    <source>
        <dbReference type="EMBL" id="BAS28302.1"/>
    </source>
</evidence>
<dbReference type="AlphaFoldDB" id="A0A0K2SMS1"/>
<dbReference type="Proteomes" id="UP000065807">
    <property type="component" value="Chromosome"/>
</dbReference>
<feature type="chain" id="PRO_5038882474" evidence="4">
    <location>
        <begin position="24"/>
        <end position="592"/>
    </location>
</feature>
<organism evidence="6 7">
    <name type="scientific">Limnochorda pilosa</name>
    <dbReference type="NCBI Taxonomy" id="1555112"/>
    <lineage>
        <taxon>Bacteria</taxon>
        <taxon>Bacillati</taxon>
        <taxon>Bacillota</taxon>
        <taxon>Limnochordia</taxon>
        <taxon>Limnochordales</taxon>
        <taxon>Limnochordaceae</taxon>
        <taxon>Limnochorda</taxon>
    </lineage>
</organism>
<dbReference type="SUPFAM" id="SSF53850">
    <property type="entry name" value="Periplasmic binding protein-like II"/>
    <property type="match status" value="1"/>
</dbReference>
<comment type="similarity">
    <text evidence="1">Belongs to the bacterial solute-binding protein 5 family.</text>
</comment>
<dbReference type="OrthoDB" id="9796817at2"/>
<evidence type="ECO:0000259" key="5">
    <source>
        <dbReference type="Pfam" id="PF00496"/>
    </source>
</evidence>
<proteinExistence type="inferred from homology"/>
<dbReference type="RefSeq" id="WP_068138453.1">
    <property type="nucleotide sequence ID" value="NZ_AP014924.1"/>
</dbReference>
<evidence type="ECO:0000256" key="3">
    <source>
        <dbReference type="ARBA" id="ARBA00022729"/>
    </source>
</evidence>
<dbReference type="PANTHER" id="PTHR30290">
    <property type="entry name" value="PERIPLASMIC BINDING COMPONENT OF ABC TRANSPORTER"/>
    <property type="match status" value="1"/>
</dbReference>
<reference evidence="7" key="1">
    <citation type="submission" date="2015-07" db="EMBL/GenBank/DDBJ databases">
        <title>Complete genome sequence and phylogenetic analysis of Limnochorda pilosa.</title>
        <authorList>
            <person name="Watanabe M."/>
            <person name="Kojima H."/>
            <person name="Fukui M."/>
        </authorList>
    </citation>
    <scope>NUCLEOTIDE SEQUENCE [LARGE SCALE GENOMIC DNA]</scope>
    <source>
        <strain evidence="7">HC45</strain>
    </source>
</reference>
<dbReference type="InterPro" id="IPR000914">
    <property type="entry name" value="SBP_5_dom"/>
</dbReference>
<evidence type="ECO:0000313" key="7">
    <source>
        <dbReference type="Proteomes" id="UP000065807"/>
    </source>
</evidence>
<dbReference type="STRING" id="1555112.LIP_2461"/>
<dbReference type="PANTHER" id="PTHR30290:SF9">
    <property type="entry name" value="OLIGOPEPTIDE-BINDING PROTEIN APPA"/>
    <property type="match status" value="1"/>
</dbReference>
<dbReference type="PIRSF" id="PIRSF002741">
    <property type="entry name" value="MppA"/>
    <property type="match status" value="1"/>
</dbReference>